<accession>A0A454CT94</accession>
<dbReference type="GO" id="GO:0004180">
    <property type="term" value="F:carboxypeptidase activity"/>
    <property type="evidence" value="ECO:0007669"/>
    <property type="project" value="UniProtKB-KW"/>
</dbReference>
<gene>
    <name evidence="1" type="ORF">VCHENC02_4581B</name>
</gene>
<feature type="non-terminal residue" evidence="1">
    <location>
        <position position="1"/>
    </location>
</feature>
<dbReference type="Proteomes" id="UP000008367">
    <property type="component" value="Unassembled WGS sequence"/>
</dbReference>
<name>A0A454CT94_VIBHA</name>
<comment type="caution">
    <text evidence="1">The sequence shown here is derived from an EMBL/GenBank/DDBJ whole genome shotgun (WGS) entry which is preliminary data.</text>
</comment>
<organism evidence="1 2">
    <name type="scientific">Vibrio harveyi</name>
    <name type="common">Beneckea harveyi</name>
    <dbReference type="NCBI Taxonomy" id="669"/>
    <lineage>
        <taxon>Bacteria</taxon>
        <taxon>Pseudomonadati</taxon>
        <taxon>Pseudomonadota</taxon>
        <taxon>Gammaproteobacteria</taxon>
        <taxon>Vibrionales</taxon>
        <taxon>Vibrionaceae</taxon>
        <taxon>Vibrio</taxon>
    </lineage>
</organism>
<evidence type="ECO:0000313" key="1">
    <source>
        <dbReference type="EMBL" id="EKM29620.1"/>
    </source>
</evidence>
<dbReference type="AlphaFoldDB" id="A0A454CT94"/>
<evidence type="ECO:0000313" key="2">
    <source>
        <dbReference type="Proteomes" id="UP000008367"/>
    </source>
</evidence>
<keyword evidence="1" id="KW-0645">Protease</keyword>
<keyword evidence="1" id="KW-0378">Hydrolase</keyword>
<reference evidence="1 2" key="1">
    <citation type="submission" date="2012-10" db="EMBL/GenBank/DDBJ databases">
        <title>Genome sequence of Vibrio Cholerae HENC-02.</title>
        <authorList>
            <person name="Eppinger M."/>
            <person name="Hasan N.A."/>
            <person name="Sengamalay N."/>
            <person name="Hine E."/>
            <person name="Su Q."/>
            <person name="Daugherty S.C."/>
            <person name="Young S."/>
            <person name="Sadzewicz L."/>
            <person name="Tallon L."/>
            <person name="Cebula T.A."/>
            <person name="Ravel J."/>
            <person name="Colwell R.R."/>
        </authorList>
    </citation>
    <scope>NUCLEOTIDE SEQUENCE [LARGE SCALE GENOMIC DNA]</scope>
    <source>
        <strain evidence="1 2">HENC-02</strain>
    </source>
</reference>
<protein>
    <submittedName>
        <fullName evidence="1">D-alanyl-D-alanine carboxypeptidase family protein</fullName>
    </submittedName>
</protein>
<keyword evidence="1" id="KW-0121">Carboxypeptidase</keyword>
<sequence>LVSYTIKLMVKILLSTH</sequence>
<dbReference type="EMBL" id="AJSR01002012">
    <property type="protein sequence ID" value="EKM29620.1"/>
    <property type="molecule type" value="Genomic_DNA"/>
</dbReference>
<proteinExistence type="predicted"/>